<dbReference type="AlphaFoldDB" id="A0A174EC62"/>
<dbReference type="InterPro" id="IPR006047">
    <property type="entry name" value="GH13_cat_dom"/>
</dbReference>
<name>A0A174EC62_9ACTN</name>
<protein>
    <submittedName>
        <fullName evidence="3">Oligo-1,6-glucosidase</fullName>
        <ecNumber evidence="3">3.2.1.10</ecNumber>
    </submittedName>
</protein>
<dbReference type="EMBL" id="CYYP01000012">
    <property type="protein sequence ID" value="CUO34917.1"/>
    <property type="molecule type" value="Genomic_DNA"/>
</dbReference>
<dbReference type="InterPro" id="IPR017853">
    <property type="entry name" value="GH"/>
</dbReference>
<dbReference type="Proteomes" id="UP000095468">
    <property type="component" value="Unassembled WGS sequence"/>
</dbReference>
<evidence type="ECO:0000313" key="4">
    <source>
        <dbReference type="Proteomes" id="UP000095468"/>
    </source>
</evidence>
<feature type="domain" description="Glycosyl hydrolase family 13 catalytic" evidence="2">
    <location>
        <begin position="19"/>
        <end position="431"/>
    </location>
</feature>
<dbReference type="SMART" id="SM00642">
    <property type="entry name" value="Aamy"/>
    <property type="match status" value="1"/>
</dbReference>
<reference evidence="3 4" key="1">
    <citation type="submission" date="2015-09" db="EMBL/GenBank/DDBJ databases">
        <authorList>
            <consortium name="Pathogen Informatics"/>
        </authorList>
    </citation>
    <scope>NUCLEOTIDE SEQUENCE [LARGE SCALE GENOMIC DNA]</scope>
    <source>
        <strain evidence="3 4">2789STDY5608823</strain>
    </source>
</reference>
<dbReference type="EC" id="3.2.1.10" evidence="3"/>
<dbReference type="CDD" id="cd11332">
    <property type="entry name" value="AmyAc_OligoGlu_TS"/>
    <property type="match status" value="1"/>
</dbReference>
<dbReference type="Gene3D" id="3.20.20.80">
    <property type="entry name" value="Glycosidases"/>
    <property type="match status" value="1"/>
</dbReference>
<dbReference type="PANTHER" id="PTHR10357">
    <property type="entry name" value="ALPHA-AMYLASE FAMILY MEMBER"/>
    <property type="match status" value="1"/>
</dbReference>
<evidence type="ECO:0000256" key="1">
    <source>
        <dbReference type="ARBA" id="ARBA00008061"/>
    </source>
</evidence>
<dbReference type="RefSeq" id="WP_138112044.1">
    <property type="nucleotide sequence ID" value="NZ_CP040348.1"/>
</dbReference>
<evidence type="ECO:0000259" key="2">
    <source>
        <dbReference type="SMART" id="SM00642"/>
    </source>
</evidence>
<comment type="similarity">
    <text evidence="1">Belongs to the glycosyl hydrolase 13 family.</text>
</comment>
<keyword evidence="3" id="KW-0378">Hydrolase</keyword>
<sequence length="577" mass="64282">MATEKSSSRSWMSDAAIYQIYPRSFKDSTGSGLGDIAGITQQMDYLERLGIEAIWLSPFYPSPLVDGGYDVADYCDVDPRLGSLDDFDDMIAAAHARGIKVIVDIVPNHSSNQHPWFKAALAAGPGSPERARYIFRDGRGEHGELPPTNWNANFGGPAWTRVADGQWYLHMFTPEQPDFDWSCPEVHALFCDVLAFWSDRGVDGFRIDVAQGLAKDLDRDDLDRWHLAEGDDMVDDGTHPLWDRNEVHEIYREWRRVFDRYNPPRSAVAEAWVLPERQYLYARPSELGQTFNFEFAKATWTYDDMHTAIEKGLKAAVESDSASTWVLSNHDVPRVATRYALPQIKATRYHQIALDWLLRDGSSYDEDRELGERRARAALLLELALPGSAYVYQGEELGLFEVADIPWAALEDPTATNTHGPKREKGRDGCRVPLPWVAADDPAHGGSFGFSPADADAAPHLPQPAWFSDYAADREEVDPTSMLALYRDALWLRRKLRGCANDLAWLDLDGRTGLADGAEGAEGGVIAYRRDNGWACVTNFGAAPVELPAGRVLLTSSPLADGRLAQDSSAWIMLGEM</sequence>
<organism evidence="3 4">
    <name type="scientific">Collinsella aerofaciens</name>
    <dbReference type="NCBI Taxonomy" id="74426"/>
    <lineage>
        <taxon>Bacteria</taxon>
        <taxon>Bacillati</taxon>
        <taxon>Actinomycetota</taxon>
        <taxon>Coriobacteriia</taxon>
        <taxon>Coriobacteriales</taxon>
        <taxon>Coriobacteriaceae</taxon>
        <taxon>Collinsella</taxon>
    </lineage>
</organism>
<dbReference type="SUPFAM" id="SSF51445">
    <property type="entry name" value="(Trans)glycosidases"/>
    <property type="match status" value="1"/>
</dbReference>
<dbReference type="InterPro" id="IPR045857">
    <property type="entry name" value="O16G_dom_2"/>
</dbReference>
<evidence type="ECO:0000313" key="3">
    <source>
        <dbReference type="EMBL" id="CUO34917.1"/>
    </source>
</evidence>
<dbReference type="GO" id="GO:0004574">
    <property type="term" value="F:oligo-1,6-glucosidase activity"/>
    <property type="evidence" value="ECO:0007669"/>
    <property type="project" value="UniProtKB-EC"/>
</dbReference>
<proteinExistence type="inferred from homology"/>
<keyword evidence="3" id="KW-0326">Glycosidase</keyword>
<accession>A0A174EC62</accession>
<dbReference type="GO" id="GO:0009313">
    <property type="term" value="P:oligosaccharide catabolic process"/>
    <property type="evidence" value="ECO:0007669"/>
    <property type="project" value="TreeGrafter"/>
</dbReference>
<dbReference type="PANTHER" id="PTHR10357:SF179">
    <property type="entry name" value="NEUTRAL AND BASIC AMINO ACID TRANSPORT PROTEIN RBAT"/>
    <property type="match status" value="1"/>
</dbReference>
<dbReference type="GO" id="GO:0004556">
    <property type="term" value="F:alpha-amylase activity"/>
    <property type="evidence" value="ECO:0007669"/>
    <property type="project" value="TreeGrafter"/>
</dbReference>
<gene>
    <name evidence="3" type="primary">malL</name>
    <name evidence="3" type="ORF">ERS852381_01421</name>
</gene>
<dbReference type="Pfam" id="PF00128">
    <property type="entry name" value="Alpha-amylase"/>
    <property type="match status" value="2"/>
</dbReference>
<dbReference type="Gene3D" id="3.90.400.10">
    <property type="entry name" value="Oligo-1,6-glucosidase, Domain 2"/>
    <property type="match status" value="1"/>
</dbReference>